<keyword evidence="2" id="KW-1185">Reference proteome</keyword>
<gene>
    <name evidence="1" type="ORF">Glove_87g100</name>
</gene>
<proteinExistence type="predicted"/>
<dbReference type="AlphaFoldDB" id="A0A397JF91"/>
<accession>A0A397JF91</accession>
<comment type="caution">
    <text evidence="1">The sequence shown here is derived from an EMBL/GenBank/DDBJ whole genome shotgun (WGS) entry which is preliminary data.</text>
</comment>
<dbReference type="EMBL" id="PQFF01000083">
    <property type="protein sequence ID" value="RHZ83854.1"/>
    <property type="molecule type" value="Genomic_DNA"/>
</dbReference>
<name>A0A397JF91_9GLOM</name>
<reference evidence="1 2" key="1">
    <citation type="submission" date="2018-08" db="EMBL/GenBank/DDBJ databases">
        <title>Genome and evolution of the arbuscular mycorrhizal fungus Diversispora epigaea (formerly Glomus versiforme) and its bacterial endosymbionts.</title>
        <authorList>
            <person name="Sun X."/>
            <person name="Fei Z."/>
            <person name="Harrison M."/>
        </authorList>
    </citation>
    <scope>NUCLEOTIDE SEQUENCE [LARGE SCALE GENOMIC DNA]</scope>
    <source>
        <strain evidence="1 2">IT104</strain>
    </source>
</reference>
<dbReference type="Proteomes" id="UP000266861">
    <property type="component" value="Unassembled WGS sequence"/>
</dbReference>
<organism evidence="1 2">
    <name type="scientific">Diversispora epigaea</name>
    <dbReference type="NCBI Taxonomy" id="1348612"/>
    <lineage>
        <taxon>Eukaryota</taxon>
        <taxon>Fungi</taxon>
        <taxon>Fungi incertae sedis</taxon>
        <taxon>Mucoromycota</taxon>
        <taxon>Glomeromycotina</taxon>
        <taxon>Glomeromycetes</taxon>
        <taxon>Diversisporales</taxon>
        <taxon>Diversisporaceae</taxon>
        <taxon>Diversispora</taxon>
    </lineage>
</organism>
<sequence>MLKSASLTFHVISESSSQQMRPLSSSSQSLSQPLTFSLANPLSTPLPYQTFYHNHRLNNPLTFTSSQAIIPLNIYGFEFVDYGFVMKSGVSDFTQDKQCQCWYADGGGEYDEYDKNYYEKSIRKLTMNFLFQIMRSLRLLKKQIPIQ</sequence>
<protein>
    <submittedName>
        <fullName evidence="1">Uncharacterized protein</fullName>
    </submittedName>
</protein>
<evidence type="ECO:0000313" key="2">
    <source>
        <dbReference type="Proteomes" id="UP000266861"/>
    </source>
</evidence>
<evidence type="ECO:0000313" key="1">
    <source>
        <dbReference type="EMBL" id="RHZ83854.1"/>
    </source>
</evidence>